<organism evidence="2 3">
    <name type="scientific">Acholeplasma hippikon</name>
    <dbReference type="NCBI Taxonomy" id="264636"/>
    <lineage>
        <taxon>Bacteria</taxon>
        <taxon>Bacillati</taxon>
        <taxon>Mycoplasmatota</taxon>
        <taxon>Mollicutes</taxon>
        <taxon>Acholeplasmatales</taxon>
        <taxon>Acholeplasmataceae</taxon>
        <taxon>Acholeplasma</taxon>
    </lineage>
</organism>
<sequence length="96" mass="11637">MYEYTTEELNEVIEKFFTSTEPLKLRELPAKDKKKYLVHIPIIQAFERNKKYTEVEVNMILKSIYPTDHCIIRRNLVDYKFLGRENMSATYWVIEK</sequence>
<dbReference type="KEGG" id="ahk:NCTC10172_00723"/>
<name>A0A449BJY4_9MOLU</name>
<evidence type="ECO:0000313" key="3">
    <source>
        <dbReference type="Proteomes" id="UP000290909"/>
    </source>
</evidence>
<accession>A0A449BJY4</accession>
<reference evidence="2 3" key="1">
    <citation type="submission" date="2019-01" db="EMBL/GenBank/DDBJ databases">
        <authorList>
            <consortium name="Pathogen Informatics"/>
        </authorList>
    </citation>
    <scope>NUCLEOTIDE SEQUENCE [LARGE SCALE GENOMIC DNA]</scope>
    <source>
        <strain evidence="2 3">NCTC10172</strain>
    </source>
</reference>
<keyword evidence="3" id="KW-1185">Reference proteome</keyword>
<dbReference type="RefSeq" id="WP_051658907.1">
    <property type="nucleotide sequence ID" value="NZ_LR215050.1"/>
</dbReference>
<dbReference type="EMBL" id="LR215050">
    <property type="protein sequence ID" value="VEU82703.1"/>
    <property type="molecule type" value="Genomic_DNA"/>
</dbReference>
<dbReference type="Pfam" id="PF09860">
    <property type="entry name" value="DUF2087"/>
    <property type="match status" value="1"/>
</dbReference>
<evidence type="ECO:0000313" key="2">
    <source>
        <dbReference type="EMBL" id="VEU82703.1"/>
    </source>
</evidence>
<dbReference type="AlphaFoldDB" id="A0A449BJY4"/>
<feature type="domain" description="DUF2087" evidence="1">
    <location>
        <begin position="24"/>
        <end position="93"/>
    </location>
</feature>
<dbReference type="Proteomes" id="UP000290909">
    <property type="component" value="Chromosome"/>
</dbReference>
<evidence type="ECO:0000259" key="1">
    <source>
        <dbReference type="Pfam" id="PF09860"/>
    </source>
</evidence>
<protein>
    <submittedName>
        <fullName evidence="2">Uncharacterized protein conserved in bacteria (DUF2087)</fullName>
    </submittedName>
</protein>
<dbReference type="InterPro" id="IPR018656">
    <property type="entry name" value="DUF2087"/>
</dbReference>
<proteinExistence type="predicted"/>
<dbReference type="STRING" id="1408416.GCA_000702765_00079"/>
<gene>
    <name evidence="2" type="ORF">NCTC10172_00723</name>
</gene>